<dbReference type="RefSeq" id="WP_274721319.1">
    <property type="nucleotide sequence ID" value="NZ_JARBFT010000001.1"/>
</dbReference>
<proteinExistence type="predicted"/>
<protein>
    <submittedName>
        <fullName evidence="3">DUF1566 domain-containing protein</fullName>
    </submittedName>
</protein>
<feature type="signal peptide" evidence="1">
    <location>
        <begin position="1"/>
        <end position="21"/>
    </location>
</feature>
<organism evidence="3 4">
    <name type="scientific">Vibrio chanodichtyis</name>
    <dbReference type="NCBI Taxonomy" id="3027932"/>
    <lineage>
        <taxon>Bacteria</taxon>
        <taxon>Pseudomonadati</taxon>
        <taxon>Pseudomonadota</taxon>
        <taxon>Gammaproteobacteria</taxon>
        <taxon>Vibrionales</taxon>
        <taxon>Vibrionaceae</taxon>
        <taxon>Vibrio</taxon>
    </lineage>
</organism>
<dbReference type="Proteomes" id="UP001216189">
    <property type="component" value="Unassembled WGS sequence"/>
</dbReference>
<feature type="chain" id="PRO_5045761256" evidence="1">
    <location>
        <begin position="22"/>
        <end position="165"/>
    </location>
</feature>
<keyword evidence="4" id="KW-1185">Reference proteome</keyword>
<evidence type="ECO:0000313" key="3">
    <source>
        <dbReference type="EMBL" id="MDE1513549.1"/>
    </source>
</evidence>
<accession>A0ABT5UVW2</accession>
<dbReference type="InterPro" id="IPR011460">
    <property type="entry name" value="Lcl_C"/>
</dbReference>
<evidence type="ECO:0000256" key="1">
    <source>
        <dbReference type="SAM" id="SignalP"/>
    </source>
</evidence>
<dbReference type="PANTHER" id="PTHR35812">
    <property type="entry name" value="LIPOPROTEIN"/>
    <property type="match status" value="1"/>
</dbReference>
<gene>
    <name evidence="3" type="ORF">PUN32_00805</name>
</gene>
<reference evidence="3 4" key="1">
    <citation type="submission" date="2023-02" db="EMBL/GenBank/DDBJ databases">
        <title>Vibrio intestini sp. nov., a close relative of Vibrio cholerae isolated from the intestine of Healthy Culter dabryi.</title>
        <authorList>
            <person name="Wu N."/>
        </authorList>
    </citation>
    <scope>NUCLEOTIDE SEQUENCE [LARGE SCALE GENOMIC DNA]</scope>
    <source>
        <strain evidence="3 4">DSL-7</strain>
    </source>
</reference>
<dbReference type="PANTHER" id="PTHR35812:SF1">
    <property type="entry name" value="LIPOPROTEIN"/>
    <property type="match status" value="1"/>
</dbReference>
<keyword evidence="1" id="KW-0732">Signal</keyword>
<dbReference type="EMBL" id="JARBFT010000001">
    <property type="protein sequence ID" value="MDE1513549.1"/>
    <property type="molecule type" value="Genomic_DNA"/>
</dbReference>
<name>A0ABT5UVW2_9VIBR</name>
<sequence>MIKTIKLAICLLSLLPNYCLAQYCKDGIGEQLDRYVEIEHGVILDKLTNLEWMKCSIGLYGDHCELGMIETFQIHKAFDKVGKINSMLERKWRLPTIKELASIRKEGCVKPAVELSVFPNTRSAWYWTSTADRSYYSYVDFSVGYIGEEDMYLSNLIRLVRNHEK</sequence>
<dbReference type="Pfam" id="PF07603">
    <property type="entry name" value="Lcl_C"/>
    <property type="match status" value="1"/>
</dbReference>
<evidence type="ECO:0000259" key="2">
    <source>
        <dbReference type="Pfam" id="PF07603"/>
    </source>
</evidence>
<comment type="caution">
    <text evidence="3">The sequence shown here is derived from an EMBL/GenBank/DDBJ whole genome shotgun (WGS) entry which is preliminary data.</text>
</comment>
<feature type="domain" description="Lcl C-terminal" evidence="2">
    <location>
        <begin position="41"/>
        <end position="161"/>
    </location>
</feature>
<evidence type="ECO:0000313" key="4">
    <source>
        <dbReference type="Proteomes" id="UP001216189"/>
    </source>
</evidence>